<dbReference type="Gene3D" id="1.10.1520.10">
    <property type="entry name" value="Ribonuclease III domain"/>
    <property type="match status" value="1"/>
</dbReference>
<evidence type="ECO:0000259" key="1">
    <source>
        <dbReference type="PROSITE" id="PS50142"/>
    </source>
</evidence>
<dbReference type="EMBL" id="JBBPBN010000171">
    <property type="protein sequence ID" value="KAK8974356.1"/>
    <property type="molecule type" value="Genomic_DNA"/>
</dbReference>
<gene>
    <name evidence="2" type="ORF">V6N11_034718</name>
    <name evidence="3" type="ORF">V6N11_034720</name>
</gene>
<accession>A0ABR2NE18</accession>
<dbReference type="InterPro" id="IPR000999">
    <property type="entry name" value="RNase_III_dom"/>
</dbReference>
<name>A0ABR2NE18_9ROSI</name>
<dbReference type="InterPro" id="IPR036389">
    <property type="entry name" value="RNase_III_sf"/>
</dbReference>
<dbReference type="SUPFAM" id="SSF69065">
    <property type="entry name" value="RNase III domain-like"/>
    <property type="match status" value="1"/>
</dbReference>
<comment type="caution">
    <text evidence="2">The sequence shown here is derived from an EMBL/GenBank/DDBJ whole genome shotgun (WGS) entry which is preliminary data.</text>
</comment>
<reference evidence="2 4" key="1">
    <citation type="journal article" date="2024" name="G3 (Bethesda)">
        <title>Genome assembly of Hibiscus sabdariffa L. provides insights into metabolisms of medicinal natural products.</title>
        <authorList>
            <person name="Kim T."/>
        </authorList>
    </citation>
    <scope>NUCLEOTIDE SEQUENCE [LARGE SCALE GENOMIC DNA]</scope>
    <source>
        <strain evidence="2">TK-2024</strain>
        <tissue evidence="2">Old leaves</tissue>
    </source>
</reference>
<dbReference type="PROSITE" id="PS50142">
    <property type="entry name" value="RNASE_3_2"/>
    <property type="match status" value="1"/>
</dbReference>
<feature type="domain" description="RNase III" evidence="1">
    <location>
        <begin position="1"/>
        <end position="48"/>
    </location>
</feature>
<organism evidence="2 4">
    <name type="scientific">Hibiscus sabdariffa</name>
    <name type="common">roselle</name>
    <dbReference type="NCBI Taxonomy" id="183260"/>
    <lineage>
        <taxon>Eukaryota</taxon>
        <taxon>Viridiplantae</taxon>
        <taxon>Streptophyta</taxon>
        <taxon>Embryophyta</taxon>
        <taxon>Tracheophyta</taxon>
        <taxon>Spermatophyta</taxon>
        <taxon>Magnoliopsida</taxon>
        <taxon>eudicotyledons</taxon>
        <taxon>Gunneridae</taxon>
        <taxon>Pentapetalae</taxon>
        <taxon>rosids</taxon>
        <taxon>malvids</taxon>
        <taxon>Malvales</taxon>
        <taxon>Malvaceae</taxon>
        <taxon>Malvoideae</taxon>
        <taxon>Hibiscus</taxon>
    </lineage>
</organism>
<evidence type="ECO:0000313" key="3">
    <source>
        <dbReference type="EMBL" id="KAK8974358.1"/>
    </source>
</evidence>
<evidence type="ECO:0000313" key="4">
    <source>
        <dbReference type="Proteomes" id="UP001396334"/>
    </source>
</evidence>
<evidence type="ECO:0000313" key="2">
    <source>
        <dbReference type="EMBL" id="KAK8974356.1"/>
    </source>
</evidence>
<sequence length="127" mass="14491">MLESIGDTLVELVVDYQPFLLYDLLDEEQLTRRRFNAINHSNFFKLTKWRKLQCFNHAPNNNVIVVGMASSNLVVYASSLYFPAKVKFICVKINGNVIRLLAAITTSLLDALPPIKPVNKESYGWED</sequence>
<dbReference type="Proteomes" id="UP001396334">
    <property type="component" value="Unassembled WGS sequence"/>
</dbReference>
<keyword evidence="4" id="KW-1185">Reference proteome</keyword>
<protein>
    <recommendedName>
        <fullName evidence="1">RNase III domain-containing protein</fullName>
    </recommendedName>
</protein>
<dbReference type="EMBL" id="JBBPBN010000171">
    <property type="protein sequence ID" value="KAK8974358.1"/>
    <property type="molecule type" value="Genomic_DNA"/>
</dbReference>
<proteinExistence type="predicted"/>